<organism evidence="3 4">
    <name type="scientific">Stichopus japonicus</name>
    <name type="common">Sea cucumber</name>
    <dbReference type="NCBI Taxonomy" id="307972"/>
    <lineage>
        <taxon>Eukaryota</taxon>
        <taxon>Metazoa</taxon>
        <taxon>Echinodermata</taxon>
        <taxon>Eleutherozoa</taxon>
        <taxon>Echinozoa</taxon>
        <taxon>Holothuroidea</taxon>
        <taxon>Aspidochirotacea</taxon>
        <taxon>Aspidochirotida</taxon>
        <taxon>Stichopodidae</taxon>
        <taxon>Apostichopus</taxon>
    </lineage>
</organism>
<dbReference type="EMBL" id="MRZV01001557">
    <property type="protein sequence ID" value="PIK37109.1"/>
    <property type="molecule type" value="Genomic_DNA"/>
</dbReference>
<evidence type="ECO:0000313" key="4">
    <source>
        <dbReference type="Proteomes" id="UP000230750"/>
    </source>
</evidence>
<dbReference type="Proteomes" id="UP000230750">
    <property type="component" value="Unassembled WGS sequence"/>
</dbReference>
<feature type="domain" description="Paraneoplastic antigen Ma-like C-terminal" evidence="2">
    <location>
        <begin position="77"/>
        <end position="153"/>
    </location>
</feature>
<dbReference type="InterPro" id="IPR026523">
    <property type="entry name" value="PNMA"/>
</dbReference>
<dbReference type="Pfam" id="PF14893">
    <property type="entry name" value="PNMA"/>
    <property type="match status" value="1"/>
</dbReference>
<name>A0A2G8JN19_STIJA</name>
<dbReference type="OrthoDB" id="115435at2759"/>
<comment type="caution">
    <text evidence="3">The sequence shown here is derived from an EMBL/GenBank/DDBJ whole genome shotgun (WGS) entry which is preliminary data.</text>
</comment>
<proteinExistence type="predicted"/>
<reference evidence="3 4" key="1">
    <citation type="journal article" date="2017" name="PLoS Biol.">
        <title>The sea cucumber genome provides insights into morphological evolution and visceral regeneration.</title>
        <authorList>
            <person name="Zhang X."/>
            <person name="Sun L."/>
            <person name="Yuan J."/>
            <person name="Sun Y."/>
            <person name="Gao Y."/>
            <person name="Zhang L."/>
            <person name="Li S."/>
            <person name="Dai H."/>
            <person name="Hamel J.F."/>
            <person name="Liu C."/>
            <person name="Yu Y."/>
            <person name="Liu S."/>
            <person name="Lin W."/>
            <person name="Guo K."/>
            <person name="Jin S."/>
            <person name="Xu P."/>
            <person name="Storey K.B."/>
            <person name="Huan P."/>
            <person name="Zhang T."/>
            <person name="Zhou Y."/>
            <person name="Zhang J."/>
            <person name="Lin C."/>
            <person name="Li X."/>
            <person name="Xing L."/>
            <person name="Huo D."/>
            <person name="Sun M."/>
            <person name="Wang L."/>
            <person name="Mercier A."/>
            <person name="Li F."/>
            <person name="Yang H."/>
            <person name="Xiang J."/>
        </authorList>
    </citation>
    <scope>NUCLEOTIDE SEQUENCE [LARGE SCALE GENOMIC DNA]</scope>
    <source>
        <strain evidence="3">Shaxun</strain>
        <tissue evidence="3">Muscle</tissue>
    </source>
</reference>
<dbReference type="AlphaFoldDB" id="A0A2G8JN19"/>
<evidence type="ECO:0000259" key="2">
    <source>
        <dbReference type="Pfam" id="PF14893"/>
    </source>
</evidence>
<evidence type="ECO:0000256" key="1">
    <source>
        <dbReference type="SAM" id="MobiDB-lite"/>
    </source>
</evidence>
<keyword evidence="4" id="KW-1185">Reference proteome</keyword>
<protein>
    <submittedName>
        <fullName evidence="3">Putative paraneoplastic antigen Ma3-like</fullName>
    </submittedName>
</protein>
<accession>A0A2G8JN19</accession>
<feature type="region of interest" description="Disordered" evidence="1">
    <location>
        <begin position="29"/>
        <end position="48"/>
    </location>
</feature>
<sequence>MSVPGGATAEGGDFDAELQDLLSRYNKSLGDLKEESSEAGAMGPAGMPDKVRRQVVEHIHTVKGAGEGHHYRRLRTFSGRVPVPPGELPFDVWHQHADQMVEEAPLTEEDKRSRLAECLMPPALTFYRKAVKELGPGTTASELLDQLTQAFALPATEMTLYPLPGNIPGEWGEAVGLSD</sequence>
<evidence type="ECO:0000313" key="3">
    <source>
        <dbReference type="EMBL" id="PIK37109.1"/>
    </source>
</evidence>
<dbReference type="PANTHER" id="PTHR23095">
    <property type="entry name" value="PARANEOPLASTIC ANTIGEN"/>
    <property type="match status" value="1"/>
</dbReference>
<dbReference type="InterPro" id="IPR048270">
    <property type="entry name" value="PNMA_C"/>
</dbReference>
<dbReference type="PANTHER" id="PTHR23095:SF46">
    <property type="entry name" value="GAG PROTEIN"/>
    <property type="match status" value="1"/>
</dbReference>
<dbReference type="STRING" id="307972.A0A2G8JN19"/>
<gene>
    <name evidence="3" type="ORF">BSL78_26062</name>
</gene>